<comment type="caution">
    <text evidence="1">The sequence shown here is derived from an EMBL/GenBank/DDBJ whole genome shotgun (WGS) entry which is preliminary data.</text>
</comment>
<organism evidence="1 2">
    <name type="scientific">candidate division WWE3 bacterium GW2011_GWF1_42_14</name>
    <dbReference type="NCBI Taxonomy" id="1619138"/>
    <lineage>
        <taxon>Bacteria</taxon>
        <taxon>Katanobacteria</taxon>
    </lineage>
</organism>
<protein>
    <submittedName>
        <fullName evidence="1">Uncharacterized protein</fullName>
    </submittedName>
</protein>
<dbReference type="AlphaFoldDB" id="A0A0G1BNZ2"/>
<reference evidence="1 2" key="1">
    <citation type="journal article" date="2015" name="Nature">
        <title>rRNA introns, odd ribosomes, and small enigmatic genomes across a large radiation of phyla.</title>
        <authorList>
            <person name="Brown C.T."/>
            <person name="Hug L.A."/>
            <person name="Thomas B.C."/>
            <person name="Sharon I."/>
            <person name="Castelle C.J."/>
            <person name="Singh A."/>
            <person name="Wilkins M.J."/>
            <person name="Williams K.H."/>
            <person name="Banfield J.F."/>
        </authorList>
    </citation>
    <scope>NUCLEOTIDE SEQUENCE [LARGE SCALE GENOMIC DNA]</scope>
</reference>
<evidence type="ECO:0000313" key="1">
    <source>
        <dbReference type="EMBL" id="KKS39188.1"/>
    </source>
</evidence>
<proteinExistence type="predicted"/>
<name>A0A0G1BNZ2_UNCKA</name>
<accession>A0A0G1BNZ2</accession>
<evidence type="ECO:0000313" key="2">
    <source>
        <dbReference type="Proteomes" id="UP000033847"/>
    </source>
</evidence>
<dbReference type="Proteomes" id="UP000033847">
    <property type="component" value="Unassembled WGS sequence"/>
</dbReference>
<dbReference type="EMBL" id="LCCU01000003">
    <property type="protein sequence ID" value="KKS39188.1"/>
    <property type="molecule type" value="Genomic_DNA"/>
</dbReference>
<sequence length="104" mass="12106">MNNTNGTYRMVTQVCTIKHFQKSARGNLKAVTFYKQIPVGTLFIDQEPLGVREVEFQDKVATLKIYRAYYKNEEVAFVCYYLGFEQLTTHEEIISVEEGKKLLE</sequence>
<gene>
    <name evidence="1" type="ORF">UV00_C0003G0020</name>
</gene>